<protein>
    <submittedName>
        <fullName evidence="1">Uncharacterized protein</fullName>
    </submittedName>
</protein>
<evidence type="ECO:0000313" key="1">
    <source>
        <dbReference type="EMBL" id="KAL3593140.1"/>
    </source>
</evidence>
<name>A0ACC4CE97_POPAL</name>
<reference evidence="1 2" key="1">
    <citation type="journal article" date="2024" name="Plant Biotechnol. J.">
        <title>Genome and CRISPR/Cas9 system of a widespread forest tree (Populus alba) in the world.</title>
        <authorList>
            <person name="Liu Y.J."/>
            <person name="Jiang P.F."/>
            <person name="Han X.M."/>
            <person name="Li X.Y."/>
            <person name="Wang H.M."/>
            <person name="Wang Y.J."/>
            <person name="Wang X.X."/>
            <person name="Zeng Q.Y."/>
        </authorList>
    </citation>
    <scope>NUCLEOTIDE SEQUENCE [LARGE SCALE GENOMIC DNA]</scope>
    <source>
        <strain evidence="2">cv. PAL-ZL1</strain>
    </source>
</reference>
<accession>A0ACC4CE97</accession>
<organism evidence="1 2">
    <name type="scientific">Populus alba</name>
    <name type="common">White poplar</name>
    <dbReference type="NCBI Taxonomy" id="43335"/>
    <lineage>
        <taxon>Eukaryota</taxon>
        <taxon>Viridiplantae</taxon>
        <taxon>Streptophyta</taxon>
        <taxon>Embryophyta</taxon>
        <taxon>Tracheophyta</taxon>
        <taxon>Spermatophyta</taxon>
        <taxon>Magnoliopsida</taxon>
        <taxon>eudicotyledons</taxon>
        <taxon>Gunneridae</taxon>
        <taxon>Pentapetalae</taxon>
        <taxon>rosids</taxon>
        <taxon>fabids</taxon>
        <taxon>Malpighiales</taxon>
        <taxon>Salicaceae</taxon>
        <taxon>Saliceae</taxon>
        <taxon>Populus</taxon>
    </lineage>
</organism>
<proteinExistence type="predicted"/>
<keyword evidence="2" id="KW-1185">Reference proteome</keyword>
<dbReference type="EMBL" id="RCHU02000005">
    <property type="protein sequence ID" value="KAL3593140.1"/>
    <property type="molecule type" value="Genomic_DNA"/>
</dbReference>
<gene>
    <name evidence="1" type="ORF">D5086_011780</name>
</gene>
<dbReference type="Proteomes" id="UP000309997">
    <property type="component" value="Unassembled WGS sequence"/>
</dbReference>
<comment type="caution">
    <text evidence="1">The sequence shown here is derived from an EMBL/GenBank/DDBJ whole genome shotgun (WGS) entry which is preliminary data.</text>
</comment>
<sequence>MEMEKLDAETEFLATKQETGNEWELFKENVRPLKRGRNVGLLNQALKSHTDYQLKKSLLDTRRKLIEAIDEYKGDDPLFPWIQCIKWVQEAFPPGGDCSGLILIYEQCVRAFWHSDRYKDDLRYLKVWLEYAENCADAEVIYNFLEANEIGKLHSAYYLAYALHMESKSKMKIANDIFNLGISRDAQPIEKLKDAYRKFLIRSMRKPNVVEDDSGESHLPVRSFGTVLSTADNRRQNMERSELARKQMKPDRTQKIPLSIFKDTTNIDTMPVHQSGKSKTDLSPWSTLGAREERDKENSALPTKWTTYKIPRRPGARTGGVTASASIEVFVDEECTEMDRSHDHDGKSSTLKLRQGDGLDIKKHAQKDNLKPGIAGAGSFKSRRSRTLKIIARMLR</sequence>
<evidence type="ECO:0000313" key="2">
    <source>
        <dbReference type="Proteomes" id="UP000309997"/>
    </source>
</evidence>